<accession>A0A9P6H841</accession>
<dbReference type="InterPro" id="IPR032675">
    <property type="entry name" value="LRR_dom_sf"/>
</dbReference>
<dbReference type="SUPFAM" id="SSF52047">
    <property type="entry name" value="RNI-like"/>
    <property type="match status" value="1"/>
</dbReference>
<dbReference type="SUPFAM" id="SSF81383">
    <property type="entry name" value="F-box domain"/>
    <property type="match status" value="1"/>
</dbReference>
<protein>
    <recommendedName>
        <fullName evidence="1">F-box domain-containing protein</fullName>
    </recommendedName>
</protein>
<dbReference type="EMBL" id="WIUZ02000014">
    <property type="protein sequence ID" value="KAF9781153.1"/>
    <property type="molecule type" value="Genomic_DNA"/>
</dbReference>
<dbReference type="OrthoDB" id="3005567at2759"/>
<dbReference type="AlphaFoldDB" id="A0A9P6H841"/>
<proteinExistence type="predicted"/>
<dbReference type="Proteomes" id="UP000736335">
    <property type="component" value="Unassembled WGS sequence"/>
</dbReference>
<organism evidence="2 3">
    <name type="scientific">Thelephora terrestris</name>
    <dbReference type="NCBI Taxonomy" id="56493"/>
    <lineage>
        <taxon>Eukaryota</taxon>
        <taxon>Fungi</taxon>
        <taxon>Dikarya</taxon>
        <taxon>Basidiomycota</taxon>
        <taxon>Agaricomycotina</taxon>
        <taxon>Agaricomycetes</taxon>
        <taxon>Thelephorales</taxon>
        <taxon>Thelephoraceae</taxon>
        <taxon>Thelephora</taxon>
    </lineage>
</organism>
<reference evidence="2" key="1">
    <citation type="journal article" date="2020" name="Nat. Commun.">
        <title>Large-scale genome sequencing of mycorrhizal fungi provides insights into the early evolution of symbiotic traits.</title>
        <authorList>
            <person name="Miyauchi S."/>
            <person name="Kiss E."/>
            <person name="Kuo A."/>
            <person name="Drula E."/>
            <person name="Kohler A."/>
            <person name="Sanchez-Garcia M."/>
            <person name="Morin E."/>
            <person name="Andreopoulos B."/>
            <person name="Barry K.W."/>
            <person name="Bonito G."/>
            <person name="Buee M."/>
            <person name="Carver A."/>
            <person name="Chen C."/>
            <person name="Cichocki N."/>
            <person name="Clum A."/>
            <person name="Culley D."/>
            <person name="Crous P.W."/>
            <person name="Fauchery L."/>
            <person name="Girlanda M."/>
            <person name="Hayes R.D."/>
            <person name="Keri Z."/>
            <person name="LaButti K."/>
            <person name="Lipzen A."/>
            <person name="Lombard V."/>
            <person name="Magnuson J."/>
            <person name="Maillard F."/>
            <person name="Murat C."/>
            <person name="Nolan M."/>
            <person name="Ohm R.A."/>
            <person name="Pangilinan J."/>
            <person name="Pereira M.F."/>
            <person name="Perotto S."/>
            <person name="Peter M."/>
            <person name="Pfister S."/>
            <person name="Riley R."/>
            <person name="Sitrit Y."/>
            <person name="Stielow J.B."/>
            <person name="Szollosi G."/>
            <person name="Zifcakova L."/>
            <person name="Stursova M."/>
            <person name="Spatafora J.W."/>
            <person name="Tedersoo L."/>
            <person name="Vaario L.M."/>
            <person name="Yamada A."/>
            <person name="Yan M."/>
            <person name="Wang P."/>
            <person name="Xu J."/>
            <person name="Bruns T."/>
            <person name="Baldrian P."/>
            <person name="Vilgalys R."/>
            <person name="Dunand C."/>
            <person name="Henrissat B."/>
            <person name="Grigoriev I.V."/>
            <person name="Hibbett D."/>
            <person name="Nagy L.G."/>
            <person name="Martin F.M."/>
        </authorList>
    </citation>
    <scope>NUCLEOTIDE SEQUENCE</scope>
    <source>
        <strain evidence="2">UH-Tt-Lm1</strain>
    </source>
</reference>
<dbReference type="InterPro" id="IPR036047">
    <property type="entry name" value="F-box-like_dom_sf"/>
</dbReference>
<gene>
    <name evidence="2" type="ORF">BJ322DRAFT_255344</name>
</gene>
<evidence type="ECO:0000313" key="3">
    <source>
        <dbReference type="Proteomes" id="UP000736335"/>
    </source>
</evidence>
<reference evidence="2" key="2">
    <citation type="submission" date="2020-11" db="EMBL/GenBank/DDBJ databases">
        <authorList>
            <consortium name="DOE Joint Genome Institute"/>
            <person name="Kuo A."/>
            <person name="Miyauchi S."/>
            <person name="Kiss E."/>
            <person name="Drula E."/>
            <person name="Kohler A."/>
            <person name="Sanchez-Garcia M."/>
            <person name="Andreopoulos B."/>
            <person name="Barry K.W."/>
            <person name="Bonito G."/>
            <person name="Buee M."/>
            <person name="Carver A."/>
            <person name="Chen C."/>
            <person name="Cichocki N."/>
            <person name="Clum A."/>
            <person name="Culley D."/>
            <person name="Crous P.W."/>
            <person name="Fauchery L."/>
            <person name="Girlanda M."/>
            <person name="Hayes R."/>
            <person name="Keri Z."/>
            <person name="Labutti K."/>
            <person name="Lipzen A."/>
            <person name="Lombard V."/>
            <person name="Magnuson J."/>
            <person name="Maillard F."/>
            <person name="Morin E."/>
            <person name="Murat C."/>
            <person name="Nolan M."/>
            <person name="Ohm R."/>
            <person name="Pangilinan J."/>
            <person name="Pereira M."/>
            <person name="Perotto S."/>
            <person name="Peter M."/>
            <person name="Riley R."/>
            <person name="Sitrit Y."/>
            <person name="Stielow B."/>
            <person name="Szollosi G."/>
            <person name="Zifcakova L."/>
            <person name="Stursova M."/>
            <person name="Spatafora J.W."/>
            <person name="Tedersoo L."/>
            <person name="Vaario L.-M."/>
            <person name="Yamada A."/>
            <person name="Yan M."/>
            <person name="Wang P."/>
            <person name="Xu J."/>
            <person name="Bruns T."/>
            <person name="Baldrian P."/>
            <person name="Vilgalys R."/>
            <person name="Henrissat B."/>
            <person name="Grigoriev I.V."/>
            <person name="Hibbett D."/>
            <person name="Nagy L.G."/>
            <person name="Martin F.M."/>
        </authorList>
    </citation>
    <scope>NUCLEOTIDE SEQUENCE</scope>
    <source>
        <strain evidence="2">UH-Tt-Lm1</strain>
    </source>
</reference>
<name>A0A9P6H841_9AGAM</name>
<comment type="caution">
    <text evidence="2">The sequence shown here is derived from an EMBL/GenBank/DDBJ whole genome shotgun (WGS) entry which is preliminary data.</text>
</comment>
<dbReference type="Pfam" id="PF00646">
    <property type="entry name" value="F-box"/>
    <property type="match status" value="1"/>
</dbReference>
<dbReference type="InterPro" id="IPR001810">
    <property type="entry name" value="F-box_dom"/>
</dbReference>
<evidence type="ECO:0000259" key="1">
    <source>
        <dbReference type="Pfam" id="PF00646"/>
    </source>
</evidence>
<dbReference type="Gene3D" id="3.80.10.10">
    <property type="entry name" value="Ribonuclease Inhibitor"/>
    <property type="match status" value="1"/>
</dbReference>
<feature type="domain" description="F-box" evidence="1">
    <location>
        <begin position="6"/>
        <end position="34"/>
    </location>
</feature>
<evidence type="ECO:0000313" key="2">
    <source>
        <dbReference type="EMBL" id="KAF9781153.1"/>
    </source>
</evidence>
<sequence>MVSADNLNLDVLELIFAHLDQHDLFHLSLVSSSFFAAATPLLYRSVEYGLRQVLRPALRRTSAFDTISLHPALAGHIRRIRIALPLPSPEQIQSCRAVLALRAGTGLESFVCTPTEVMIFVDVLASLSSVRYLRANVQMLKEEEQPLLLQVRGLRSLTLEFAPWKLIEVLPKWAADTLGHSLENLTFYSCFGLTVDILRTTVTRLPNLTGLHISTCNGFDFLDVFRVIPHIPSLVTLSFSIWNLTRTQGNVHPFHLPNLKELVVDLPKLPNPFPLKSFLSTFTLFAAAPLTSLAICGGSHVIPELPLESYEFLVNQHAETLHRLVLVKVHLPVLAVRSICEECKRLEVLGVPVPSSADLPAFIQALSRSDTLHTLVHVPGSSSSKQFAHPIDRTNVTRIMTSTRTLRRVESENHIWLGSFTADLKFEVKSEKRRGSRFSGKWYMPPETL</sequence>
<keyword evidence="3" id="KW-1185">Reference proteome</keyword>